<sequence length="538" mass="60116">MKPADMTIVEAIPHRPEADSFQIQGAIDNIKQAVVGHKWVVLTCMLLTVVFVAVFVTVWPPTFEAEVMVAADSEKDVQRQAFYQGWNIFRRDGLTDEATLMTGPPVLKEVIKRLDLKYDDIYHPFASHAVHLWMNSTVGRNYRAFKDWLFGKKKGPYVLSEQDLERAKLLADFQSGVAVRQVGEASIGLLIVKGSSPRVAEIANKIVEVYLEQRRDRFVAEATQAHASLLLEAEKTQKEIDELDKEVKQFRADSGAVLLFEKDRVQIGQWFVLRSAVTDLEAQIAENQSSLAMINKQLEGEGSKLSSDRLFREEAAKDRLTKLEMQLAAMKQTFKPEAPEVKDIEEQIRVSMAALGDAKQASVVRNSQRISDSYEVLRAKKLSLESQLAGAQSSLKVKKTELENMRSMLDTIPSKMQTNHELERRQLFLESKYAGLNEKLTVAAVSMATARSAPAAMRVVEPAALPEQPVWPKTKLMIIVALVAGLGVGVLAALVLELVFVRVNRHRLAQRGDEAGLFAVVEQDEKFVASLYRMRGAA</sequence>
<organism evidence="4 5">
    <name type="scientific">Piscinibacter terrae</name>
    <dbReference type="NCBI Taxonomy" id="2496871"/>
    <lineage>
        <taxon>Bacteria</taxon>
        <taxon>Pseudomonadati</taxon>
        <taxon>Pseudomonadota</taxon>
        <taxon>Betaproteobacteria</taxon>
        <taxon>Burkholderiales</taxon>
        <taxon>Sphaerotilaceae</taxon>
        <taxon>Piscinibacter</taxon>
    </lineage>
</organism>
<keyword evidence="2" id="KW-1133">Transmembrane helix</keyword>
<accession>A0A3N7HKN7</accession>
<dbReference type="PANTHER" id="PTHR32309">
    <property type="entry name" value="TYROSINE-PROTEIN KINASE"/>
    <property type="match status" value="1"/>
</dbReference>
<dbReference type="EMBL" id="QUSW01000008">
    <property type="protein sequence ID" value="RQP22093.1"/>
    <property type="molecule type" value="Genomic_DNA"/>
</dbReference>
<name>A0A3N7HKN7_9BURK</name>
<feature type="domain" description="Tyrosine-protein kinase G-rich" evidence="3">
    <location>
        <begin position="451"/>
        <end position="495"/>
    </location>
</feature>
<dbReference type="InterPro" id="IPR050445">
    <property type="entry name" value="Bact_polysacc_biosynth/exp"/>
</dbReference>
<dbReference type="Proteomes" id="UP000267464">
    <property type="component" value="Unassembled WGS sequence"/>
</dbReference>
<proteinExistence type="predicted"/>
<feature type="coiled-coil region" evidence="1">
    <location>
        <begin position="219"/>
        <end position="253"/>
    </location>
</feature>
<dbReference type="Pfam" id="PF13807">
    <property type="entry name" value="GNVR"/>
    <property type="match status" value="1"/>
</dbReference>
<keyword evidence="2" id="KW-0472">Membrane</keyword>
<evidence type="ECO:0000313" key="4">
    <source>
        <dbReference type="EMBL" id="RQP22093.1"/>
    </source>
</evidence>
<reference evidence="4 5" key="2">
    <citation type="submission" date="2018-12" db="EMBL/GenBank/DDBJ databases">
        <title>Rhizobacter gummiphilus sp. nov., a rubber-degrading bacterium isolated from the soil of a botanical garden in Japan.</title>
        <authorList>
            <person name="Shunsuke S.S."/>
        </authorList>
    </citation>
    <scope>NUCLEOTIDE SEQUENCE [LARGE SCALE GENOMIC DNA]</scope>
    <source>
        <strain evidence="4 5">S-16</strain>
    </source>
</reference>
<comment type="caution">
    <text evidence="4">The sequence shown here is derived from an EMBL/GenBank/DDBJ whole genome shotgun (WGS) entry which is preliminary data.</text>
</comment>
<dbReference type="AlphaFoldDB" id="A0A3N7HKN7"/>
<keyword evidence="1" id="KW-0175">Coiled coil</keyword>
<keyword evidence="2" id="KW-0812">Transmembrane</keyword>
<feature type="transmembrane region" description="Helical" evidence="2">
    <location>
        <begin position="39"/>
        <end position="59"/>
    </location>
</feature>
<dbReference type="InterPro" id="IPR032807">
    <property type="entry name" value="GNVR"/>
</dbReference>
<evidence type="ECO:0000256" key="2">
    <source>
        <dbReference type="SAM" id="Phobius"/>
    </source>
</evidence>
<dbReference type="PANTHER" id="PTHR32309:SF31">
    <property type="entry name" value="CAPSULAR EXOPOLYSACCHARIDE FAMILY"/>
    <property type="match status" value="1"/>
</dbReference>
<evidence type="ECO:0000313" key="5">
    <source>
        <dbReference type="Proteomes" id="UP000267464"/>
    </source>
</evidence>
<feature type="transmembrane region" description="Helical" evidence="2">
    <location>
        <begin position="476"/>
        <end position="501"/>
    </location>
</feature>
<protein>
    <recommendedName>
        <fullName evidence="3">Tyrosine-protein kinase G-rich domain-containing protein</fullName>
    </recommendedName>
</protein>
<gene>
    <name evidence="4" type="ORF">DZC73_24095</name>
</gene>
<evidence type="ECO:0000256" key="1">
    <source>
        <dbReference type="SAM" id="Coils"/>
    </source>
</evidence>
<keyword evidence="5" id="KW-1185">Reference proteome</keyword>
<reference evidence="4 5" key="1">
    <citation type="submission" date="2018-08" db="EMBL/GenBank/DDBJ databases">
        <authorList>
            <person name="Khan S.A."/>
            <person name="Jeon C.O."/>
            <person name="Chun B.H."/>
            <person name="Jeong S.E."/>
        </authorList>
    </citation>
    <scope>NUCLEOTIDE SEQUENCE [LARGE SCALE GENOMIC DNA]</scope>
    <source>
        <strain evidence="4 5">S-16</strain>
    </source>
</reference>
<evidence type="ECO:0000259" key="3">
    <source>
        <dbReference type="Pfam" id="PF13807"/>
    </source>
</evidence>